<evidence type="ECO:0000313" key="8">
    <source>
        <dbReference type="EMBL" id="MTK22270.1"/>
    </source>
</evidence>
<gene>
    <name evidence="8" type="ORF">GMA92_12705</name>
</gene>
<evidence type="ECO:0000256" key="1">
    <source>
        <dbReference type="ARBA" id="ARBA00008857"/>
    </source>
</evidence>
<evidence type="ECO:0000313" key="9">
    <source>
        <dbReference type="Proteomes" id="UP000487649"/>
    </source>
</evidence>
<keyword evidence="4" id="KW-0233">DNA recombination</keyword>
<name>A0A9X4XIA8_9FIRM</name>
<dbReference type="CDD" id="cd01189">
    <property type="entry name" value="INT_ICEBs1_C_like"/>
    <property type="match status" value="1"/>
</dbReference>
<dbReference type="InterPro" id="IPR050808">
    <property type="entry name" value="Phage_Integrase"/>
</dbReference>
<dbReference type="PANTHER" id="PTHR30629">
    <property type="entry name" value="PROPHAGE INTEGRASE"/>
    <property type="match status" value="1"/>
</dbReference>
<dbReference type="InterPro" id="IPR004107">
    <property type="entry name" value="Integrase_SAM-like_N"/>
</dbReference>
<dbReference type="InterPro" id="IPR013762">
    <property type="entry name" value="Integrase-like_cat_sf"/>
</dbReference>
<feature type="domain" description="Tyr recombinase" evidence="6">
    <location>
        <begin position="166"/>
        <end position="364"/>
    </location>
</feature>
<dbReference type="Pfam" id="PF14659">
    <property type="entry name" value="Phage_int_SAM_3"/>
    <property type="match status" value="1"/>
</dbReference>
<dbReference type="SUPFAM" id="SSF56349">
    <property type="entry name" value="DNA breaking-rejoining enzymes"/>
    <property type="match status" value="1"/>
</dbReference>
<evidence type="ECO:0000256" key="5">
    <source>
        <dbReference type="PROSITE-ProRule" id="PRU01248"/>
    </source>
</evidence>
<dbReference type="InterPro" id="IPR028259">
    <property type="entry name" value="AP2-like_int_N"/>
</dbReference>
<dbReference type="Gene3D" id="1.10.443.10">
    <property type="entry name" value="Intergrase catalytic core"/>
    <property type="match status" value="1"/>
</dbReference>
<dbReference type="GO" id="GO:0015074">
    <property type="term" value="P:DNA integration"/>
    <property type="evidence" value="ECO:0007669"/>
    <property type="project" value="UniProtKB-KW"/>
</dbReference>
<comment type="caution">
    <text evidence="8">The sequence shown here is derived from an EMBL/GenBank/DDBJ whole genome shotgun (WGS) entry which is preliminary data.</text>
</comment>
<dbReference type="PROSITE" id="PS51898">
    <property type="entry name" value="TYR_RECOMBINASE"/>
    <property type="match status" value="1"/>
</dbReference>
<comment type="similarity">
    <text evidence="1">Belongs to the 'phage' integrase family.</text>
</comment>
<dbReference type="GO" id="GO:0006310">
    <property type="term" value="P:DNA recombination"/>
    <property type="evidence" value="ECO:0007669"/>
    <property type="project" value="UniProtKB-KW"/>
</dbReference>
<keyword evidence="2" id="KW-0229">DNA integration</keyword>
<dbReference type="PROSITE" id="PS51900">
    <property type="entry name" value="CB"/>
    <property type="match status" value="1"/>
</dbReference>
<evidence type="ECO:0000256" key="2">
    <source>
        <dbReference type="ARBA" id="ARBA00022908"/>
    </source>
</evidence>
<feature type="domain" description="Core-binding (CB)" evidence="7">
    <location>
        <begin position="61"/>
        <end position="143"/>
    </location>
</feature>
<evidence type="ECO:0000259" key="6">
    <source>
        <dbReference type="PROSITE" id="PS51898"/>
    </source>
</evidence>
<dbReference type="Pfam" id="PF00589">
    <property type="entry name" value="Phage_integrase"/>
    <property type="match status" value="1"/>
</dbReference>
<evidence type="ECO:0000256" key="4">
    <source>
        <dbReference type="ARBA" id="ARBA00023172"/>
    </source>
</evidence>
<proteinExistence type="inferred from homology"/>
<dbReference type="Proteomes" id="UP000487649">
    <property type="component" value="Unassembled WGS sequence"/>
</dbReference>
<dbReference type="Gene3D" id="1.10.150.130">
    <property type="match status" value="1"/>
</dbReference>
<dbReference type="InterPro" id="IPR044068">
    <property type="entry name" value="CB"/>
</dbReference>
<evidence type="ECO:0000256" key="3">
    <source>
        <dbReference type="ARBA" id="ARBA00023125"/>
    </source>
</evidence>
<reference evidence="8 9" key="1">
    <citation type="journal article" date="2019" name="Nat. Med.">
        <title>A library of human gut bacterial isolates paired with longitudinal multiomics data enables mechanistic microbiome research.</title>
        <authorList>
            <person name="Poyet M."/>
            <person name="Groussin M."/>
            <person name="Gibbons S.M."/>
            <person name="Avila-Pacheco J."/>
            <person name="Jiang X."/>
            <person name="Kearney S.M."/>
            <person name="Perrotta A.R."/>
            <person name="Berdy B."/>
            <person name="Zhao S."/>
            <person name="Lieberman T.D."/>
            <person name="Swanson P.K."/>
            <person name="Smith M."/>
            <person name="Roesemann S."/>
            <person name="Alexander J.E."/>
            <person name="Rich S.A."/>
            <person name="Livny J."/>
            <person name="Vlamakis H."/>
            <person name="Clish C."/>
            <person name="Bullock K."/>
            <person name="Deik A."/>
            <person name="Scott J."/>
            <person name="Pierce K.A."/>
            <person name="Xavier R.J."/>
            <person name="Alm E.J."/>
        </authorList>
    </citation>
    <scope>NUCLEOTIDE SEQUENCE [LARGE SCALE GENOMIC DNA]</scope>
    <source>
        <strain evidence="8 9">BIOML-A198</strain>
    </source>
</reference>
<dbReference type="EMBL" id="WMQE01000033">
    <property type="protein sequence ID" value="MTK22270.1"/>
    <property type="molecule type" value="Genomic_DNA"/>
</dbReference>
<dbReference type="InterPro" id="IPR002104">
    <property type="entry name" value="Integrase_catalytic"/>
</dbReference>
<dbReference type="PANTHER" id="PTHR30629:SF2">
    <property type="entry name" value="PROPHAGE INTEGRASE INTS-RELATED"/>
    <property type="match status" value="1"/>
</dbReference>
<dbReference type="InterPro" id="IPR011010">
    <property type="entry name" value="DNA_brk_join_enz"/>
</dbReference>
<dbReference type="InterPro" id="IPR010998">
    <property type="entry name" value="Integrase_recombinase_N"/>
</dbReference>
<dbReference type="GO" id="GO:0003677">
    <property type="term" value="F:DNA binding"/>
    <property type="evidence" value="ECO:0007669"/>
    <property type="project" value="UniProtKB-UniRule"/>
</dbReference>
<evidence type="ECO:0000259" key="7">
    <source>
        <dbReference type="PROSITE" id="PS51900"/>
    </source>
</evidence>
<keyword evidence="3 5" id="KW-0238">DNA-binding</keyword>
<accession>A0A9X4XIA8</accession>
<protein>
    <submittedName>
        <fullName evidence="8">Tyrosine-type recombinase/integrase</fullName>
    </submittedName>
</protein>
<dbReference type="AlphaFoldDB" id="A0A9X4XIA8"/>
<dbReference type="Pfam" id="PF14657">
    <property type="entry name" value="Arm-DNA-bind_4"/>
    <property type="match status" value="1"/>
</dbReference>
<dbReference type="RefSeq" id="WP_155223040.1">
    <property type="nucleotide sequence ID" value="NZ_JADPFQ010000017.1"/>
</dbReference>
<sequence>MKGSVRKRGSTYTYLFKIKIDGKYKQISKGGFKTKKEANAALTEALSLYNNTKQVQTNSNITLGEYIDYWFETVATPSLKHNSLDLYKRQIKLHIKPHLGFVKVSELNPMLLQNFFTDKQKTLSNSSINAMRNVLNGTLKLALKQNVILINPMKQIELKSKKSEKNKTAYTTEEELELIMNDIKDTRYYIPFLIALHTGARRGEVLALTWSDIDFNSKTISFNKSLLAIDGKPVQLSSTKTNSSNRCILMTNKLVQELTIWKEKQNSNKAYYEENYYTEYDFICTNEDGTPINPKRFSTQVSRMSKRLNINFTFHDLRHTHATRLILSDVNIKVIQERLGHSDITTTLNVYSHVTPQLEQDSIDKLENKFK</sequence>
<organism evidence="8 9">
    <name type="scientific">Turicibacter sanguinis</name>
    <dbReference type="NCBI Taxonomy" id="154288"/>
    <lineage>
        <taxon>Bacteria</taxon>
        <taxon>Bacillati</taxon>
        <taxon>Bacillota</taxon>
        <taxon>Erysipelotrichia</taxon>
        <taxon>Erysipelotrichales</taxon>
        <taxon>Turicibacteraceae</taxon>
        <taxon>Turicibacter</taxon>
    </lineage>
</organism>